<dbReference type="EMBL" id="KZ819354">
    <property type="protein sequence ID" value="PWN45706.1"/>
    <property type="molecule type" value="Genomic_DNA"/>
</dbReference>
<accession>A0A316W6Y6</accession>
<dbReference type="RefSeq" id="XP_025372866.1">
    <property type="nucleotide sequence ID" value="XM_025510581.1"/>
</dbReference>
<dbReference type="Proteomes" id="UP000245783">
    <property type="component" value="Unassembled WGS sequence"/>
</dbReference>
<feature type="domain" description="AN1-type" evidence="6">
    <location>
        <begin position="1"/>
        <end position="49"/>
    </location>
</feature>
<evidence type="ECO:0000259" key="6">
    <source>
        <dbReference type="PROSITE" id="PS51039"/>
    </source>
</evidence>
<feature type="compositionally biased region" description="Polar residues" evidence="5">
    <location>
        <begin position="212"/>
        <end position="222"/>
    </location>
</feature>
<dbReference type="PANTHER" id="PTHR14677:SF40">
    <property type="entry name" value="CDC48-ASSOCIATED UBIQUITIN-LIKE_ZINC FINGER PROTEIN 1"/>
    <property type="match status" value="1"/>
</dbReference>
<feature type="region of interest" description="Disordered" evidence="5">
    <location>
        <begin position="182"/>
        <end position="236"/>
    </location>
</feature>
<evidence type="ECO:0000256" key="3">
    <source>
        <dbReference type="ARBA" id="ARBA00022833"/>
    </source>
</evidence>
<proteinExistence type="predicted"/>
<keyword evidence="1" id="KW-0479">Metal-binding</keyword>
<dbReference type="InterPro" id="IPR035896">
    <property type="entry name" value="AN1-like_Znf"/>
</dbReference>
<keyword evidence="8" id="KW-1185">Reference proteome</keyword>
<organism evidence="7 8">
    <name type="scientific">Ceraceosorus guamensis</name>
    <dbReference type="NCBI Taxonomy" id="1522189"/>
    <lineage>
        <taxon>Eukaryota</taxon>
        <taxon>Fungi</taxon>
        <taxon>Dikarya</taxon>
        <taxon>Basidiomycota</taxon>
        <taxon>Ustilaginomycotina</taxon>
        <taxon>Exobasidiomycetes</taxon>
        <taxon>Ceraceosorales</taxon>
        <taxon>Ceraceosoraceae</taxon>
        <taxon>Ceraceosorus</taxon>
    </lineage>
</organism>
<dbReference type="Gene3D" id="4.10.1110.10">
    <property type="entry name" value="AN1-like Zinc finger"/>
    <property type="match status" value="2"/>
</dbReference>
<keyword evidence="2 4" id="KW-0863">Zinc-finger</keyword>
<keyword evidence="3" id="KW-0862">Zinc</keyword>
<dbReference type="GeneID" id="37032451"/>
<dbReference type="InParanoid" id="A0A316W6Y6"/>
<evidence type="ECO:0000313" key="8">
    <source>
        <dbReference type="Proteomes" id="UP000245783"/>
    </source>
</evidence>
<evidence type="ECO:0000313" key="7">
    <source>
        <dbReference type="EMBL" id="PWN45706.1"/>
    </source>
</evidence>
<evidence type="ECO:0000256" key="1">
    <source>
        <dbReference type="ARBA" id="ARBA00022723"/>
    </source>
</evidence>
<name>A0A316W6Y6_9BASI</name>
<reference evidence="7 8" key="1">
    <citation type="journal article" date="2018" name="Mol. Biol. Evol.">
        <title>Broad Genomic Sampling Reveals a Smut Pathogenic Ancestry of the Fungal Clade Ustilaginomycotina.</title>
        <authorList>
            <person name="Kijpornyongpan T."/>
            <person name="Mondo S.J."/>
            <person name="Barry K."/>
            <person name="Sandor L."/>
            <person name="Lee J."/>
            <person name="Lipzen A."/>
            <person name="Pangilinan J."/>
            <person name="LaButti K."/>
            <person name="Hainaut M."/>
            <person name="Henrissat B."/>
            <person name="Grigoriev I.V."/>
            <person name="Spatafora J.W."/>
            <person name="Aime M.C."/>
        </authorList>
    </citation>
    <scope>NUCLEOTIDE SEQUENCE [LARGE SCALE GENOMIC DNA]</scope>
    <source>
        <strain evidence="7 8">MCA 4658</strain>
    </source>
</reference>
<dbReference type="GO" id="GO:0005737">
    <property type="term" value="C:cytoplasm"/>
    <property type="evidence" value="ECO:0007669"/>
    <property type="project" value="TreeGrafter"/>
</dbReference>
<dbReference type="AlphaFoldDB" id="A0A316W6Y6"/>
<protein>
    <recommendedName>
        <fullName evidence="6">AN1-type domain-containing protein</fullName>
    </recommendedName>
</protein>
<dbReference type="InterPro" id="IPR000058">
    <property type="entry name" value="Znf_AN1"/>
</dbReference>
<sequence>MDVGVHCPLSSCLTLTFLPISCPYCRKKFCESHFLPSQHACSAPGSSSKHLSDSELVRLVARANPGTDRTPCQSKGCKGKSLQVGKQGMGISVAEGSSAGVSHAAPRCERCGGLFCMKHRSAISHKCTVLAPITEGKARLQAADERKRRAQEILAKNFPGRSTGASVKSGGPAFKAQAAVVTSEGVPMGKDTPSSSQSGGSQAGLGKDVSEEQLQSLETGITPTEPGEDGAHFPQR</sequence>
<dbReference type="OrthoDB" id="431929at2759"/>
<dbReference type="PANTHER" id="PTHR14677">
    <property type="entry name" value="ARSENITE INDUCUBLE RNA ASSOCIATED PROTEIN AIP-1-RELATED"/>
    <property type="match status" value="1"/>
</dbReference>
<dbReference type="SMART" id="SM00154">
    <property type="entry name" value="ZnF_AN1"/>
    <property type="match status" value="2"/>
</dbReference>
<evidence type="ECO:0000256" key="5">
    <source>
        <dbReference type="SAM" id="MobiDB-lite"/>
    </source>
</evidence>
<gene>
    <name evidence="7" type="ORF">IE81DRAFT_166598</name>
</gene>
<dbReference type="PROSITE" id="PS51039">
    <property type="entry name" value="ZF_AN1"/>
    <property type="match status" value="1"/>
</dbReference>
<dbReference type="Pfam" id="PF01428">
    <property type="entry name" value="zf-AN1"/>
    <property type="match status" value="2"/>
</dbReference>
<dbReference type="SUPFAM" id="SSF118310">
    <property type="entry name" value="AN1-like Zinc finger"/>
    <property type="match status" value="2"/>
</dbReference>
<evidence type="ECO:0000256" key="4">
    <source>
        <dbReference type="PROSITE-ProRule" id="PRU00449"/>
    </source>
</evidence>
<evidence type="ECO:0000256" key="2">
    <source>
        <dbReference type="ARBA" id="ARBA00022771"/>
    </source>
</evidence>
<dbReference type="GO" id="GO:0008270">
    <property type="term" value="F:zinc ion binding"/>
    <property type="evidence" value="ECO:0007669"/>
    <property type="project" value="UniProtKB-KW"/>
</dbReference>
<dbReference type="STRING" id="1522189.A0A316W6Y6"/>